<evidence type="ECO:0000256" key="1">
    <source>
        <dbReference type="ARBA" id="ARBA00022741"/>
    </source>
</evidence>
<gene>
    <name evidence="5" type="ORF">Pa4123_77690</name>
</gene>
<accession>A0ABQ5R6W2</accession>
<protein>
    <recommendedName>
        <fullName evidence="4">Orc1-like AAA ATPase domain-containing protein</fullName>
    </recommendedName>
</protein>
<organism evidence="5 6">
    <name type="scientific">Phytohabitans aurantiacus</name>
    <dbReference type="NCBI Taxonomy" id="3016789"/>
    <lineage>
        <taxon>Bacteria</taxon>
        <taxon>Bacillati</taxon>
        <taxon>Actinomycetota</taxon>
        <taxon>Actinomycetes</taxon>
        <taxon>Micromonosporales</taxon>
        <taxon>Micromonosporaceae</taxon>
    </lineage>
</organism>
<evidence type="ECO:0000259" key="4">
    <source>
        <dbReference type="Pfam" id="PF13191"/>
    </source>
</evidence>
<feature type="compositionally biased region" description="Basic and acidic residues" evidence="3">
    <location>
        <begin position="643"/>
        <end position="660"/>
    </location>
</feature>
<comment type="caution">
    <text evidence="5">The sequence shown here is derived from an EMBL/GenBank/DDBJ whole genome shotgun (WGS) entry which is preliminary data.</text>
</comment>
<dbReference type="EMBL" id="BSDI01000063">
    <property type="protein sequence ID" value="GLI02491.1"/>
    <property type="molecule type" value="Genomic_DNA"/>
</dbReference>
<sequence>MILGRRGELRAVDELLRAAIDGAGGALVLRGEAGIGKSALLEHAVARAGRYGMRVLSTAGVQAEVHVPFAGLHRLLRTAPDRGGPAAALLHDPDTLPYRAAMALLDLLSEAGGDTPLLVAVEDAHWLDEASWEAVAFIARRLESDRVAMVLTARDGEDVDRRLAGAGLPETRLEPLNRADSGALLARVVPGLRPALRERVLAEAAGNPLGLVELGEAAVRSGGAALLPSWLPLSTRLERTFSGLVAELPETTQALLLVAALDDGDDLDEMIDACRRVQRAEVGPDDIEPAVTTRLVQVDDRFQVSFRHPLLRSALYQRATPAQRRRVHAALAGVVAGDPERRLWHRAAAASGPDEKLARELTEAARRANRRQAASIALAAFERAVRLSEDPVARASRLLSAADAAMDQGDVTTVRRLLGEVRERELAPADLAFYGLLREIYFGTGWSGSGRVAAFAEAVEAMCRDGATDAALDSLLAISLRVYWSNPDGEMVDRLVRAAEGIAAHPDDPRLVATLATIAPVARGAWALRRLHALRAGGDLSSRDEGSLGLGAAALGANPLAIAFQTTAEAGLRAQGRIGVLSKTLVSHAMNAAYLGDARAARTLAAEADLLAAETGEGGRRRHRRWPAVPVPGYQAGAGRARPAADHAPRRQPELRRVRQEGGLPRGLRRRPAGGDGGGHGGHPAPGRRERAAAGVRPARVAGHPVVVPGGPRRPADPGGRAALHGPAGRRAGHRGP</sequence>
<dbReference type="InterPro" id="IPR027417">
    <property type="entry name" value="P-loop_NTPase"/>
</dbReference>
<dbReference type="InterPro" id="IPR041664">
    <property type="entry name" value="AAA_16"/>
</dbReference>
<dbReference type="PANTHER" id="PTHR16305:SF35">
    <property type="entry name" value="TRANSCRIPTIONAL ACTIVATOR DOMAIN"/>
    <property type="match status" value="1"/>
</dbReference>
<evidence type="ECO:0000256" key="2">
    <source>
        <dbReference type="ARBA" id="ARBA00022840"/>
    </source>
</evidence>
<keyword evidence="1" id="KW-0547">Nucleotide-binding</keyword>
<dbReference type="Pfam" id="PF13191">
    <property type="entry name" value="AAA_16"/>
    <property type="match status" value="1"/>
</dbReference>
<name>A0ABQ5R6W2_9ACTN</name>
<dbReference type="PANTHER" id="PTHR16305">
    <property type="entry name" value="TESTICULAR SOLUBLE ADENYLYL CYCLASE"/>
    <property type="match status" value="1"/>
</dbReference>
<keyword evidence="6" id="KW-1185">Reference proteome</keyword>
<feature type="domain" description="Orc1-like AAA ATPase" evidence="4">
    <location>
        <begin position="3"/>
        <end position="150"/>
    </location>
</feature>
<feature type="compositionally biased region" description="Gly residues" evidence="3">
    <location>
        <begin position="674"/>
        <end position="684"/>
    </location>
</feature>
<evidence type="ECO:0000313" key="5">
    <source>
        <dbReference type="EMBL" id="GLI02491.1"/>
    </source>
</evidence>
<feature type="compositionally biased region" description="Low complexity" evidence="3">
    <location>
        <begin position="632"/>
        <end position="642"/>
    </location>
</feature>
<dbReference type="Proteomes" id="UP001144280">
    <property type="component" value="Unassembled WGS sequence"/>
</dbReference>
<proteinExistence type="predicted"/>
<keyword evidence="2" id="KW-0067">ATP-binding</keyword>
<evidence type="ECO:0000256" key="3">
    <source>
        <dbReference type="SAM" id="MobiDB-lite"/>
    </source>
</evidence>
<reference evidence="5" key="1">
    <citation type="submission" date="2022-12" db="EMBL/GenBank/DDBJ databases">
        <title>New Phytohabitans aurantiacus sp. RD004123 nov., an actinomycete isolated from soil.</title>
        <authorList>
            <person name="Triningsih D.W."/>
            <person name="Harunari E."/>
            <person name="Igarashi Y."/>
        </authorList>
    </citation>
    <scope>NUCLEOTIDE SEQUENCE</scope>
    <source>
        <strain evidence="5">RD004123</strain>
    </source>
</reference>
<evidence type="ECO:0000313" key="6">
    <source>
        <dbReference type="Proteomes" id="UP001144280"/>
    </source>
</evidence>
<feature type="compositionally biased region" description="Low complexity" evidence="3">
    <location>
        <begin position="693"/>
        <end position="730"/>
    </location>
</feature>
<dbReference type="SUPFAM" id="SSF52540">
    <property type="entry name" value="P-loop containing nucleoside triphosphate hydrolases"/>
    <property type="match status" value="1"/>
</dbReference>
<feature type="region of interest" description="Disordered" evidence="3">
    <location>
        <begin position="615"/>
        <end position="737"/>
    </location>
</feature>